<dbReference type="AlphaFoldDB" id="A0AAD8IZP0"/>
<dbReference type="EMBL" id="JAUIZM010000003">
    <property type="protein sequence ID" value="KAK1394985.1"/>
    <property type="molecule type" value="Genomic_DNA"/>
</dbReference>
<comment type="caution">
    <text evidence="2">The sequence shown here is derived from an EMBL/GenBank/DDBJ whole genome shotgun (WGS) entry which is preliminary data.</text>
</comment>
<evidence type="ECO:0000256" key="1">
    <source>
        <dbReference type="SAM" id="MobiDB-lite"/>
    </source>
</evidence>
<gene>
    <name evidence="2" type="ORF">POM88_014041</name>
</gene>
<keyword evidence="3" id="KW-1185">Reference proteome</keyword>
<sequence>MRCFLVRLQNGQHVNFFPYHIVNNEENAPRMMDESNNIGTNPLSTPGCGNILGQSPLASADGAPSITDETNIKKDKGVHVHVDDDLIEKTRETSLVPETCIQNRGTCIGVEDDLVADEEEPSLVLDTCTEKKGAYTGVEDDSTDKDDEQCPHNATDNEEPSLVGEKCIEKKGIYIGVEDDSTDENDEQCQNNDAELDDICFKR</sequence>
<evidence type="ECO:0000313" key="2">
    <source>
        <dbReference type="EMBL" id="KAK1394985.1"/>
    </source>
</evidence>
<dbReference type="Proteomes" id="UP001237642">
    <property type="component" value="Unassembled WGS sequence"/>
</dbReference>
<feature type="compositionally biased region" description="Acidic residues" evidence="1">
    <location>
        <begin position="138"/>
        <end position="147"/>
    </location>
</feature>
<name>A0AAD8IZP0_9APIA</name>
<protein>
    <submittedName>
        <fullName evidence="2">Uncharacterized protein</fullName>
    </submittedName>
</protein>
<reference evidence="2" key="2">
    <citation type="submission" date="2023-05" db="EMBL/GenBank/DDBJ databases">
        <authorList>
            <person name="Schelkunov M.I."/>
        </authorList>
    </citation>
    <scope>NUCLEOTIDE SEQUENCE</scope>
    <source>
        <strain evidence="2">Hsosn_3</strain>
        <tissue evidence="2">Leaf</tissue>
    </source>
</reference>
<feature type="region of interest" description="Disordered" evidence="1">
    <location>
        <begin position="135"/>
        <end position="161"/>
    </location>
</feature>
<accession>A0AAD8IZP0</accession>
<organism evidence="2 3">
    <name type="scientific">Heracleum sosnowskyi</name>
    <dbReference type="NCBI Taxonomy" id="360622"/>
    <lineage>
        <taxon>Eukaryota</taxon>
        <taxon>Viridiplantae</taxon>
        <taxon>Streptophyta</taxon>
        <taxon>Embryophyta</taxon>
        <taxon>Tracheophyta</taxon>
        <taxon>Spermatophyta</taxon>
        <taxon>Magnoliopsida</taxon>
        <taxon>eudicotyledons</taxon>
        <taxon>Gunneridae</taxon>
        <taxon>Pentapetalae</taxon>
        <taxon>asterids</taxon>
        <taxon>campanulids</taxon>
        <taxon>Apiales</taxon>
        <taxon>Apiaceae</taxon>
        <taxon>Apioideae</taxon>
        <taxon>apioid superclade</taxon>
        <taxon>Tordylieae</taxon>
        <taxon>Tordyliinae</taxon>
        <taxon>Heracleum</taxon>
    </lineage>
</organism>
<reference evidence="2" key="1">
    <citation type="submission" date="2023-02" db="EMBL/GenBank/DDBJ databases">
        <title>Genome of toxic invasive species Heracleum sosnowskyi carries increased number of genes despite the absence of recent whole-genome duplications.</title>
        <authorList>
            <person name="Schelkunov M."/>
            <person name="Shtratnikova V."/>
            <person name="Makarenko M."/>
            <person name="Klepikova A."/>
            <person name="Omelchenko D."/>
            <person name="Novikova G."/>
            <person name="Obukhova E."/>
            <person name="Bogdanov V."/>
            <person name="Penin A."/>
            <person name="Logacheva M."/>
        </authorList>
    </citation>
    <scope>NUCLEOTIDE SEQUENCE</scope>
    <source>
        <strain evidence="2">Hsosn_3</strain>
        <tissue evidence="2">Leaf</tissue>
    </source>
</reference>
<evidence type="ECO:0000313" key="3">
    <source>
        <dbReference type="Proteomes" id="UP001237642"/>
    </source>
</evidence>
<proteinExistence type="predicted"/>